<evidence type="ECO:0000256" key="6">
    <source>
        <dbReference type="PROSITE-ProRule" id="PRU00354"/>
    </source>
</evidence>
<evidence type="ECO:0000256" key="7">
    <source>
        <dbReference type="SAM" id="MobiDB-lite"/>
    </source>
</evidence>
<sequence>MSSTCSQIDSLLSHLSKYESNPKPEDDAKKSHLKSLQETKSKSTEEDDSKVPENWDNAAIANETCTLRFSECNTPYFGIWLDLEMILFKKQSEFQDVRIIETKQFGRQLILDMKTQSAEKDEYLYHESLTHPAMLIHPCPKRVFIGGAGELATARETLKYKSVERVVLCDLDKVVVDACIEFLPQMSRAAKADKRLEIIIADAKQTLEQSTETWDVVIMDIADPIEAGPGIACYFQSFYQQIYDKLSDNGVFVTQSGPGGFVGHQECATTIYNTVKSVFPHTYLYTQEVPSYGQDWAFTIGIKLPKDKDIPAMKDWTFVDKEISKRFNGDSTLIKNTFRHYDGQSHSGMFSLPKHIRNSLENETRVMTKDTPVFMF</sequence>
<dbReference type="CDD" id="cd02440">
    <property type="entry name" value="AdoMet_MTases"/>
    <property type="match status" value="1"/>
</dbReference>
<dbReference type="InterPro" id="IPR001045">
    <property type="entry name" value="Spermi_synthase"/>
</dbReference>
<name>X6P6D7_RETFI</name>
<keyword evidence="10" id="KW-1185">Reference proteome</keyword>
<feature type="compositionally biased region" description="Basic and acidic residues" evidence="7">
    <location>
        <begin position="16"/>
        <end position="53"/>
    </location>
</feature>
<evidence type="ECO:0000313" key="10">
    <source>
        <dbReference type="Proteomes" id="UP000023152"/>
    </source>
</evidence>
<gene>
    <name evidence="9" type="ORF">RFI_03926</name>
</gene>
<comment type="caution">
    <text evidence="9">The sequence shown here is derived from an EMBL/GenBank/DDBJ whole genome shotgun (WGS) entry which is preliminary data.</text>
</comment>
<evidence type="ECO:0000256" key="4">
    <source>
        <dbReference type="ARBA" id="ARBA00048874"/>
    </source>
</evidence>
<feature type="region of interest" description="Disordered" evidence="7">
    <location>
        <begin position="16"/>
        <end position="55"/>
    </location>
</feature>
<dbReference type="Gene3D" id="2.30.140.10">
    <property type="entry name" value="Spermidine synthase, tetramerisation domain"/>
    <property type="match status" value="1"/>
</dbReference>
<dbReference type="EC" id="2.5.1.79" evidence="5"/>
<proteinExistence type="inferred from homology"/>
<evidence type="ECO:0000313" key="9">
    <source>
        <dbReference type="EMBL" id="ETO33182.1"/>
    </source>
</evidence>
<dbReference type="Proteomes" id="UP000023152">
    <property type="component" value="Unassembled WGS sequence"/>
</dbReference>
<dbReference type="FunFam" id="3.40.50.150:FF:000088">
    <property type="entry name" value="Polyamine aminopropyltransferase"/>
    <property type="match status" value="1"/>
</dbReference>
<dbReference type="PROSITE" id="PS51006">
    <property type="entry name" value="PABS_2"/>
    <property type="match status" value="1"/>
</dbReference>
<dbReference type="EMBL" id="ASPP01003609">
    <property type="protein sequence ID" value="ETO33182.1"/>
    <property type="molecule type" value="Genomic_DNA"/>
</dbReference>
<reference evidence="9 10" key="1">
    <citation type="journal article" date="2013" name="Curr. Biol.">
        <title>The Genome of the Foraminiferan Reticulomyxa filosa.</title>
        <authorList>
            <person name="Glockner G."/>
            <person name="Hulsmann N."/>
            <person name="Schleicher M."/>
            <person name="Noegel A.A."/>
            <person name="Eichinger L."/>
            <person name="Gallinger C."/>
            <person name="Pawlowski J."/>
            <person name="Sierra R."/>
            <person name="Euteneuer U."/>
            <person name="Pillet L."/>
            <person name="Moustafa A."/>
            <person name="Platzer M."/>
            <person name="Groth M."/>
            <person name="Szafranski K."/>
            <person name="Schliwa M."/>
        </authorList>
    </citation>
    <scope>NUCLEOTIDE SEQUENCE [LARGE SCALE GENOMIC DNA]</scope>
</reference>
<feature type="domain" description="PABS" evidence="8">
    <location>
        <begin position="66"/>
        <end position="303"/>
    </location>
</feature>
<dbReference type="AlphaFoldDB" id="X6P6D7"/>
<dbReference type="Gene3D" id="3.40.50.150">
    <property type="entry name" value="Vaccinia Virus protein VP39"/>
    <property type="match status" value="1"/>
</dbReference>
<evidence type="ECO:0000256" key="3">
    <source>
        <dbReference type="ARBA" id="ARBA00023115"/>
    </source>
</evidence>
<protein>
    <recommendedName>
        <fullName evidence="5">thermospermine synthase</fullName>
        <ecNumber evidence="5">2.5.1.79</ecNumber>
    </recommendedName>
</protein>
<evidence type="ECO:0000256" key="1">
    <source>
        <dbReference type="ARBA" id="ARBA00007867"/>
    </source>
</evidence>
<dbReference type="HAMAP" id="MF_00198">
    <property type="entry name" value="Spermidine_synth"/>
    <property type="match status" value="1"/>
</dbReference>
<dbReference type="SUPFAM" id="SSF53335">
    <property type="entry name" value="S-adenosyl-L-methionine-dependent methyltransferases"/>
    <property type="match status" value="1"/>
</dbReference>
<comment type="similarity">
    <text evidence="1">Belongs to the spermidine/spermine synthase family.</text>
</comment>
<keyword evidence="2 6" id="KW-0808">Transferase</keyword>
<dbReference type="Pfam" id="PF01564">
    <property type="entry name" value="Spermine_synth"/>
    <property type="match status" value="1"/>
</dbReference>
<evidence type="ECO:0000256" key="2">
    <source>
        <dbReference type="ARBA" id="ARBA00022679"/>
    </source>
</evidence>
<dbReference type="InterPro" id="IPR035246">
    <property type="entry name" value="Spermidine_synt_N"/>
</dbReference>
<dbReference type="OMA" id="WIPSFGY"/>
<dbReference type="PANTHER" id="PTHR43317:SF1">
    <property type="entry name" value="THERMOSPERMINE SYNTHASE ACAULIS5"/>
    <property type="match status" value="1"/>
</dbReference>
<dbReference type="GO" id="GO:0006596">
    <property type="term" value="P:polyamine biosynthetic process"/>
    <property type="evidence" value="ECO:0007669"/>
    <property type="project" value="UniProtKB-UniRule"/>
</dbReference>
<comment type="catalytic activity">
    <reaction evidence="4">
        <text>S-adenosyl 3-(methylsulfanyl)propylamine + spermidine = thermospermine + S-methyl-5'-thioadenosine + H(+)</text>
        <dbReference type="Rhea" id="RHEA:30515"/>
        <dbReference type="ChEBI" id="CHEBI:15378"/>
        <dbReference type="ChEBI" id="CHEBI:17509"/>
        <dbReference type="ChEBI" id="CHEBI:57443"/>
        <dbReference type="ChEBI" id="CHEBI:57834"/>
        <dbReference type="ChEBI" id="CHEBI:59903"/>
        <dbReference type="EC" id="2.5.1.79"/>
    </reaction>
</comment>
<dbReference type="InterPro" id="IPR029063">
    <property type="entry name" value="SAM-dependent_MTases_sf"/>
</dbReference>
<feature type="active site" description="Proton acceptor" evidence="6">
    <location>
        <position position="220"/>
    </location>
</feature>
<keyword evidence="3 6" id="KW-0620">Polyamine biosynthesis</keyword>
<dbReference type="PANTHER" id="PTHR43317">
    <property type="entry name" value="THERMOSPERMINE SYNTHASE ACAULIS5"/>
    <property type="match status" value="1"/>
</dbReference>
<organism evidence="9 10">
    <name type="scientific">Reticulomyxa filosa</name>
    <dbReference type="NCBI Taxonomy" id="46433"/>
    <lineage>
        <taxon>Eukaryota</taxon>
        <taxon>Sar</taxon>
        <taxon>Rhizaria</taxon>
        <taxon>Retaria</taxon>
        <taxon>Foraminifera</taxon>
        <taxon>Monothalamids</taxon>
        <taxon>Reticulomyxidae</taxon>
        <taxon>Reticulomyxa</taxon>
    </lineage>
</organism>
<dbReference type="OrthoDB" id="38125at2759"/>
<evidence type="ECO:0000259" key="8">
    <source>
        <dbReference type="PROSITE" id="PS51006"/>
    </source>
</evidence>
<evidence type="ECO:0000256" key="5">
    <source>
        <dbReference type="ARBA" id="ARBA00049721"/>
    </source>
</evidence>
<dbReference type="InterPro" id="IPR030374">
    <property type="entry name" value="PABS"/>
</dbReference>
<accession>X6P6D7</accession>
<dbReference type="InterPro" id="IPR037163">
    <property type="entry name" value="Spermidine_synt_N_sf"/>
</dbReference>
<dbReference type="Pfam" id="PF17284">
    <property type="entry name" value="Spermine_synt_N"/>
    <property type="match status" value="1"/>
</dbReference>
<dbReference type="GO" id="GO:0010487">
    <property type="term" value="F:thermospermine synthase activity"/>
    <property type="evidence" value="ECO:0007669"/>
    <property type="project" value="UniProtKB-EC"/>
</dbReference>